<sequence length="84" mass="9875">MVNWELVAIIIAFVILAPILTMIIFGIKAVKDPKFRRVSNNLIRPDVWSARWLRVTSWNDIVFDEHVRDKRNFDAGEKKKKNPL</sequence>
<evidence type="ECO:0000313" key="3">
    <source>
        <dbReference type="Proteomes" id="UP000003423"/>
    </source>
</evidence>
<organism evidence="2 3">
    <name type="scientific">Candidatus Nitrosopumilus salarius BD31</name>
    <dbReference type="NCBI Taxonomy" id="859350"/>
    <lineage>
        <taxon>Archaea</taxon>
        <taxon>Nitrososphaerota</taxon>
        <taxon>Nitrososphaeria</taxon>
        <taxon>Nitrosopumilales</taxon>
        <taxon>Nitrosopumilaceae</taxon>
        <taxon>Nitrosopumilus</taxon>
    </lineage>
</organism>
<comment type="caution">
    <text evidence="2">The sequence shown here is derived from an EMBL/GenBank/DDBJ whole genome shotgun (WGS) entry which is preliminary data.</text>
</comment>
<proteinExistence type="predicted"/>
<keyword evidence="1" id="KW-1133">Transmembrane helix</keyword>
<keyword evidence="3" id="KW-1185">Reference proteome</keyword>
<name>I3D3P4_9ARCH</name>
<feature type="transmembrane region" description="Helical" evidence="1">
    <location>
        <begin position="6"/>
        <end position="27"/>
    </location>
</feature>
<gene>
    <name evidence="2" type="ORF">BD31_I1508</name>
</gene>
<evidence type="ECO:0000256" key="1">
    <source>
        <dbReference type="SAM" id="Phobius"/>
    </source>
</evidence>
<dbReference type="PATRIC" id="fig|859350.6.peg.660"/>
<dbReference type="AlphaFoldDB" id="I3D3P4"/>
<evidence type="ECO:0000313" key="2">
    <source>
        <dbReference type="EMBL" id="EIJ66337.1"/>
    </source>
</evidence>
<accession>I3D3P4</accession>
<dbReference type="RefSeq" id="WP_008298439.1">
    <property type="nucleotide sequence ID" value="NZ_AEXL02000069.1"/>
</dbReference>
<dbReference type="Proteomes" id="UP000003423">
    <property type="component" value="Unassembled WGS sequence"/>
</dbReference>
<dbReference type="EMBL" id="AEXL02000069">
    <property type="protein sequence ID" value="EIJ66337.1"/>
    <property type="molecule type" value="Genomic_DNA"/>
</dbReference>
<reference evidence="2 3" key="1">
    <citation type="journal article" date="2012" name="J. Bacteriol.">
        <title>Genome sequence of "Candidatus Nitrosopumilus salaria" BD31, an ammonia-oxidizing archaeon from the San Francisco Bay estuary.</title>
        <authorList>
            <person name="Mosier A.C."/>
            <person name="Allen E.E."/>
            <person name="Kim M."/>
            <person name="Ferriera S."/>
            <person name="Francis C.A."/>
        </authorList>
    </citation>
    <scope>NUCLEOTIDE SEQUENCE [LARGE SCALE GENOMIC DNA]</scope>
    <source>
        <strain evidence="2 3">BD31</strain>
    </source>
</reference>
<protein>
    <submittedName>
        <fullName evidence="2">Uncharacterized protein</fullName>
    </submittedName>
</protein>
<keyword evidence="1" id="KW-0472">Membrane</keyword>
<keyword evidence="1" id="KW-0812">Transmembrane</keyword>